<evidence type="ECO:0000256" key="2">
    <source>
        <dbReference type="ARBA" id="ARBA00022554"/>
    </source>
</evidence>
<evidence type="ECO:0000313" key="9">
    <source>
        <dbReference type="Proteomes" id="UP000289738"/>
    </source>
</evidence>
<dbReference type="EMBL" id="SDMP01000018">
    <property type="protein sequence ID" value="RYQ95378.1"/>
    <property type="molecule type" value="Genomic_DNA"/>
</dbReference>
<comment type="caution">
    <text evidence="8">The sequence shown here is derived from an EMBL/GenBank/DDBJ whole genome shotgun (WGS) entry which is preliminary data.</text>
</comment>
<gene>
    <name evidence="8" type="ORF">Ahy_B08g090651</name>
</gene>
<dbReference type="Proteomes" id="UP000289738">
    <property type="component" value="Chromosome B08"/>
</dbReference>
<keyword evidence="9" id="KW-1185">Reference proteome</keyword>
<dbReference type="PANTHER" id="PTHR45738">
    <property type="entry name" value="POLYPHOSPHOINOSITIDE PHOSPHATASE"/>
    <property type="match status" value="1"/>
</dbReference>
<name>A0A444Y0B7_ARAHY</name>
<dbReference type="PANTHER" id="PTHR45738:SF25">
    <property type="entry name" value="PHOSPHOINOSITIDE PHOSPHATASE SAC3-RELATED"/>
    <property type="match status" value="1"/>
</dbReference>
<keyword evidence="2" id="KW-0926">Vacuole</keyword>
<dbReference type="Pfam" id="PF02383">
    <property type="entry name" value="Syja_N"/>
    <property type="match status" value="1"/>
</dbReference>
<dbReference type="AlphaFoldDB" id="A0A444Y0B7"/>
<evidence type="ECO:0000313" key="8">
    <source>
        <dbReference type="EMBL" id="RYQ95378.1"/>
    </source>
</evidence>
<dbReference type="PROSITE" id="PS50275">
    <property type="entry name" value="SAC"/>
    <property type="match status" value="1"/>
</dbReference>
<comment type="subcellular location">
    <subcellularLocation>
        <location evidence="1">Vacuole membrane</location>
        <topology evidence="1">Peripheral membrane protein</topology>
    </subcellularLocation>
</comment>
<keyword evidence="4" id="KW-0472">Membrane</keyword>
<dbReference type="InterPro" id="IPR043573">
    <property type="entry name" value="Fig4-like"/>
</dbReference>
<evidence type="ECO:0000256" key="3">
    <source>
        <dbReference type="ARBA" id="ARBA00022801"/>
    </source>
</evidence>
<proteinExistence type="predicted"/>
<organism evidence="8 9">
    <name type="scientific">Arachis hypogaea</name>
    <name type="common">Peanut</name>
    <dbReference type="NCBI Taxonomy" id="3818"/>
    <lineage>
        <taxon>Eukaryota</taxon>
        <taxon>Viridiplantae</taxon>
        <taxon>Streptophyta</taxon>
        <taxon>Embryophyta</taxon>
        <taxon>Tracheophyta</taxon>
        <taxon>Spermatophyta</taxon>
        <taxon>Magnoliopsida</taxon>
        <taxon>eudicotyledons</taxon>
        <taxon>Gunneridae</taxon>
        <taxon>Pentapetalae</taxon>
        <taxon>rosids</taxon>
        <taxon>fabids</taxon>
        <taxon>Fabales</taxon>
        <taxon>Fabaceae</taxon>
        <taxon>Papilionoideae</taxon>
        <taxon>50 kb inversion clade</taxon>
        <taxon>dalbergioids sensu lato</taxon>
        <taxon>Dalbergieae</taxon>
        <taxon>Pterocarpus clade</taxon>
        <taxon>Arachis</taxon>
    </lineage>
</organism>
<dbReference type="GO" id="GO:0046856">
    <property type="term" value="P:phosphatidylinositol dephosphorylation"/>
    <property type="evidence" value="ECO:0007669"/>
    <property type="project" value="InterPro"/>
</dbReference>
<reference evidence="8 9" key="1">
    <citation type="submission" date="2019-01" db="EMBL/GenBank/DDBJ databases">
        <title>Sequencing of cultivated peanut Arachis hypogaea provides insights into genome evolution and oil improvement.</title>
        <authorList>
            <person name="Chen X."/>
        </authorList>
    </citation>
    <scope>NUCLEOTIDE SEQUENCE [LARGE SCALE GENOMIC DNA]</scope>
    <source>
        <strain evidence="9">cv. Fuhuasheng</strain>
        <tissue evidence="8">Leaves</tissue>
    </source>
</reference>
<evidence type="ECO:0000256" key="6">
    <source>
        <dbReference type="ARBA" id="ARBA00023464"/>
    </source>
</evidence>
<comment type="subunit">
    <text evidence="6">Component of the PI(3,5)P2 regulatory complex at least composed of ATG18, SAC/FIG4, FAB1 and VAC14.</text>
</comment>
<keyword evidence="3" id="KW-0378">Hydrolase</keyword>
<sequence length="113" mass="13302">MENFTLASCVNVHVLHKPHLTYEDLQGKKGIWLKFPIEKRYKKLLCTVDLTKDLFFSSSYHIMCSLQRNMCDNETGHVLYETMFVWNEFLTRGIRNYLQNALWTVDSSGCRCS</sequence>
<protein>
    <recommendedName>
        <fullName evidence="7">SAC domain-containing protein</fullName>
    </recommendedName>
</protein>
<dbReference type="STRING" id="3818.A0A444Y0B7"/>
<evidence type="ECO:0000259" key="7">
    <source>
        <dbReference type="PROSITE" id="PS50275"/>
    </source>
</evidence>
<evidence type="ECO:0000256" key="4">
    <source>
        <dbReference type="ARBA" id="ARBA00023136"/>
    </source>
</evidence>
<dbReference type="GO" id="GO:0043813">
    <property type="term" value="F:phosphatidylinositol-3,5-bisphosphate 5-phosphatase activity"/>
    <property type="evidence" value="ECO:0007669"/>
    <property type="project" value="InterPro"/>
</dbReference>
<feature type="domain" description="SAC" evidence="7">
    <location>
        <begin position="45"/>
        <end position="105"/>
    </location>
</feature>
<evidence type="ECO:0000256" key="1">
    <source>
        <dbReference type="ARBA" id="ARBA00004148"/>
    </source>
</evidence>
<evidence type="ECO:0000256" key="5">
    <source>
        <dbReference type="ARBA" id="ARBA00023337"/>
    </source>
</evidence>
<accession>A0A444Y0B7</accession>
<dbReference type="InterPro" id="IPR002013">
    <property type="entry name" value="SAC_dom"/>
</dbReference>
<dbReference type="GO" id="GO:0005774">
    <property type="term" value="C:vacuolar membrane"/>
    <property type="evidence" value="ECO:0007669"/>
    <property type="project" value="UniProtKB-SubCell"/>
</dbReference>
<comment type="catalytic activity">
    <reaction evidence="5">
        <text>a 1,2-diacyl-sn-glycero-3-phospho-(1D-myo-inositol-3,5-bisphosphate) + H2O = a 1,2-diacyl-sn-glycero-3-phospho-(1D-myo-inositol-3-phosphate) + phosphate</text>
        <dbReference type="Rhea" id="RHEA:32955"/>
        <dbReference type="ChEBI" id="CHEBI:15377"/>
        <dbReference type="ChEBI" id="CHEBI:43474"/>
        <dbReference type="ChEBI" id="CHEBI:57923"/>
        <dbReference type="ChEBI" id="CHEBI:58088"/>
    </reaction>
</comment>